<dbReference type="SUPFAM" id="SSF117281">
    <property type="entry name" value="Kelch motif"/>
    <property type="match status" value="1"/>
</dbReference>
<accession>A0A6H1ZP97</accession>
<evidence type="ECO:0000313" key="1">
    <source>
        <dbReference type="EMBL" id="QJA49309.1"/>
    </source>
</evidence>
<reference evidence="1" key="1">
    <citation type="submission" date="2020-03" db="EMBL/GenBank/DDBJ databases">
        <title>The deep terrestrial virosphere.</title>
        <authorList>
            <person name="Holmfeldt K."/>
            <person name="Nilsson E."/>
            <person name="Simone D."/>
            <person name="Lopez-Fernandez M."/>
            <person name="Wu X."/>
            <person name="de Brujin I."/>
            <person name="Lundin D."/>
            <person name="Andersson A."/>
            <person name="Bertilsson S."/>
            <person name="Dopson M."/>
        </authorList>
    </citation>
    <scope>NUCLEOTIDE SEQUENCE</scope>
    <source>
        <strain evidence="1">TM448A01293</strain>
    </source>
</reference>
<dbReference type="InterPro" id="IPR015915">
    <property type="entry name" value="Kelch-typ_b-propeller"/>
</dbReference>
<sequence>MANQLFEEPFIGKYDGVSPVALLPKGTVTDGLNMRKVGLTGGWKPRKGFTLHTATQMAAATVLSLHQYRNPLQDETFLLAQCDSDLKYNTTVQPPTAALLGTDLITGVSSTVPGFSCSVGEFFCYADGTKGPVIWGGTKPRPLGFLFWDNGEESYLNYTREVTDNRADTEARLSFGAATATADVAYLFTNEIITGFNVTIGATVNAVSSTMTVSAWRGGAWVDVSATDGTDTAGVTLSKTGSVTWSAGADKMRMLGGFLGYAYKIAFSAVLTDATGIKTLTVTQAATTITNKWNGLYEWVNGCRFFNGTEYIESIGKITNEATSLYIDLSEATTSCFIYIKTIEPACTFGFNLAQEYENDAAATLTLEYWSGGAWTSLTATSVDETLTGSATLAKTGLLYINNADQITPIMRTMEGDSVPGYWYRVGFSATLATDVRLYAMVYAPFPKALPTYDGCVEFKGRLALWGDPEFPNYLRISAQDRPDCFSGSDSAFVGPFGDMSKILCAVPFYNELLVFKRDMVFMLEGYSPGTYGILKVTDTVGCASPHTVQVVEVGTPGLVREEGLTIALWQTTDGVYALDGRKPKKVSNPISQFFNPEDSTCIAAASIRNRQAFVDKTNNEYHFLLPTGELVYNYATDEWYPPWQRSMHLSCGISLVGNDNRIYVYGGTLETGDEGEDGFILRLENDTTDKVAAGTDVAISHSLKTRALPFWEKEYLSLLVTLRKVWAKFKAQSAGTVTVKLFKNLASTGVEIATPGAMSMVSSGEGIATPKLDVSSTGCSCFQLEFSLATVDQEMVIWGIVYELEMSRLYDS</sequence>
<gene>
    <name evidence="1" type="ORF">TM448A01293_0002</name>
</gene>
<name>A0A6H1ZP97_9ZZZZ</name>
<protein>
    <submittedName>
        <fullName evidence="1">Uncharacterized protein</fullName>
    </submittedName>
</protein>
<organism evidence="1">
    <name type="scientific">viral metagenome</name>
    <dbReference type="NCBI Taxonomy" id="1070528"/>
    <lineage>
        <taxon>unclassified sequences</taxon>
        <taxon>metagenomes</taxon>
        <taxon>organismal metagenomes</taxon>
    </lineage>
</organism>
<proteinExistence type="predicted"/>
<dbReference type="AlphaFoldDB" id="A0A6H1ZP97"/>
<dbReference type="EMBL" id="MT144130">
    <property type="protein sequence ID" value="QJA49309.1"/>
    <property type="molecule type" value="Genomic_DNA"/>
</dbReference>